<evidence type="ECO:0000256" key="1">
    <source>
        <dbReference type="SAM" id="SignalP"/>
    </source>
</evidence>
<name>A0A9W7CVC5_9STRA</name>
<keyword evidence="1" id="KW-0732">Signal</keyword>
<evidence type="ECO:0000313" key="2">
    <source>
        <dbReference type="EMBL" id="GMF41885.1"/>
    </source>
</evidence>
<dbReference type="EMBL" id="BSXT01001385">
    <property type="protein sequence ID" value="GMF41885.1"/>
    <property type="molecule type" value="Genomic_DNA"/>
</dbReference>
<gene>
    <name evidence="2" type="ORF">Pfra01_001344900</name>
</gene>
<evidence type="ECO:0000313" key="3">
    <source>
        <dbReference type="Proteomes" id="UP001165121"/>
    </source>
</evidence>
<feature type="signal peptide" evidence="1">
    <location>
        <begin position="1"/>
        <end position="16"/>
    </location>
</feature>
<dbReference type="AlphaFoldDB" id="A0A9W7CVC5"/>
<feature type="chain" id="PRO_5040997616" evidence="1">
    <location>
        <begin position="17"/>
        <end position="89"/>
    </location>
</feature>
<organism evidence="2 3">
    <name type="scientific">Phytophthora fragariaefolia</name>
    <dbReference type="NCBI Taxonomy" id="1490495"/>
    <lineage>
        <taxon>Eukaryota</taxon>
        <taxon>Sar</taxon>
        <taxon>Stramenopiles</taxon>
        <taxon>Oomycota</taxon>
        <taxon>Peronosporomycetes</taxon>
        <taxon>Peronosporales</taxon>
        <taxon>Peronosporaceae</taxon>
        <taxon>Phytophthora</taxon>
    </lineage>
</organism>
<accession>A0A9W7CVC5</accession>
<sequence>MKSLLFLILGRRIVGAEKIIGGCTGALVTTGSSLGSGGFTRKSIESFDFTGDMATLGLNMADAGGVMSAAQVGDEGALNTIKTLAWALQ</sequence>
<keyword evidence="3" id="KW-1185">Reference proteome</keyword>
<protein>
    <submittedName>
        <fullName evidence="2">Unnamed protein product</fullName>
    </submittedName>
</protein>
<dbReference type="Proteomes" id="UP001165121">
    <property type="component" value="Unassembled WGS sequence"/>
</dbReference>
<reference evidence="2" key="1">
    <citation type="submission" date="2023-04" db="EMBL/GenBank/DDBJ databases">
        <title>Phytophthora fragariaefolia NBRC 109709.</title>
        <authorList>
            <person name="Ichikawa N."/>
            <person name="Sato H."/>
            <person name="Tonouchi N."/>
        </authorList>
    </citation>
    <scope>NUCLEOTIDE SEQUENCE</scope>
    <source>
        <strain evidence="2">NBRC 109709</strain>
    </source>
</reference>
<comment type="caution">
    <text evidence="2">The sequence shown here is derived from an EMBL/GenBank/DDBJ whole genome shotgun (WGS) entry which is preliminary data.</text>
</comment>
<proteinExistence type="predicted"/>